<reference evidence="2" key="1">
    <citation type="submission" date="2020-10" db="EMBL/GenBank/DDBJ databases">
        <authorList>
            <person name="Gilroy R."/>
        </authorList>
    </citation>
    <scope>NUCLEOTIDE SEQUENCE</scope>
    <source>
        <strain evidence="2">11300</strain>
    </source>
</reference>
<comment type="caution">
    <text evidence="2">The sequence shown here is derived from an EMBL/GenBank/DDBJ whole genome shotgun (WGS) entry which is preliminary data.</text>
</comment>
<gene>
    <name evidence="2" type="ORF">IAD16_06790</name>
</gene>
<feature type="compositionally biased region" description="Basic and acidic residues" evidence="1">
    <location>
        <begin position="37"/>
        <end position="46"/>
    </location>
</feature>
<dbReference type="Proteomes" id="UP000824091">
    <property type="component" value="Unassembled WGS sequence"/>
</dbReference>
<reference evidence="2" key="2">
    <citation type="journal article" date="2021" name="PeerJ">
        <title>Extensive microbial diversity within the chicken gut microbiome revealed by metagenomics and culture.</title>
        <authorList>
            <person name="Gilroy R."/>
            <person name="Ravi A."/>
            <person name="Getino M."/>
            <person name="Pursley I."/>
            <person name="Horton D.L."/>
            <person name="Alikhan N.F."/>
            <person name="Baker D."/>
            <person name="Gharbi K."/>
            <person name="Hall N."/>
            <person name="Watson M."/>
            <person name="Adriaenssens E.M."/>
            <person name="Foster-Nyarko E."/>
            <person name="Jarju S."/>
            <person name="Secka A."/>
            <person name="Antonio M."/>
            <person name="Oren A."/>
            <person name="Chaudhuri R.R."/>
            <person name="La Ragione R."/>
            <person name="Hildebrand F."/>
            <person name="Pallen M.J."/>
        </authorList>
    </citation>
    <scope>NUCLEOTIDE SEQUENCE</scope>
    <source>
        <strain evidence="2">11300</strain>
    </source>
</reference>
<accession>A0A9D1I6Y9</accession>
<proteinExistence type="predicted"/>
<evidence type="ECO:0000313" key="3">
    <source>
        <dbReference type="Proteomes" id="UP000824091"/>
    </source>
</evidence>
<sequence length="242" mass="25744">MAPCCNNIVTPKMIRAGRVSVGDRIQFEDDYISARSDELSVSERNEPQPSDAAVSVQAEATTPVPAASSKESPAAVMAAGPAAGSASAAAPANNSSTVWSGQNPAPANAERGTASAVRTHFQPLPYSEMTSYMSNVSINGPMDSPSVITPQDPMTPTGFDSSIDLDAVQTLNGFLRTQIGRYMRIEQLIGSNTIQDRFGFLVGVGSNFIILQEITTGNIMVLDIFSVRLAYVYYSQPVLPNF</sequence>
<feature type="region of interest" description="Disordered" evidence="1">
    <location>
        <begin position="37"/>
        <end position="72"/>
    </location>
</feature>
<name>A0A9D1I6Y9_9FIRM</name>
<organism evidence="2 3">
    <name type="scientific">Candidatus Fimisoma avicola</name>
    <dbReference type="NCBI Taxonomy" id="2840826"/>
    <lineage>
        <taxon>Bacteria</taxon>
        <taxon>Bacillati</taxon>
        <taxon>Bacillota</taxon>
        <taxon>Clostridia</taxon>
        <taxon>Eubacteriales</taxon>
        <taxon>Candidatus Fimisoma</taxon>
    </lineage>
</organism>
<feature type="compositionally biased region" description="Low complexity" evidence="1">
    <location>
        <begin position="85"/>
        <end position="96"/>
    </location>
</feature>
<dbReference type="EMBL" id="DVMO01000101">
    <property type="protein sequence ID" value="HIU28065.1"/>
    <property type="molecule type" value="Genomic_DNA"/>
</dbReference>
<protein>
    <submittedName>
        <fullName evidence="2">Uncharacterized protein</fullName>
    </submittedName>
</protein>
<feature type="region of interest" description="Disordered" evidence="1">
    <location>
        <begin position="85"/>
        <end position="114"/>
    </location>
</feature>
<evidence type="ECO:0000256" key="1">
    <source>
        <dbReference type="SAM" id="MobiDB-lite"/>
    </source>
</evidence>
<evidence type="ECO:0000313" key="2">
    <source>
        <dbReference type="EMBL" id="HIU28065.1"/>
    </source>
</evidence>
<dbReference type="AlphaFoldDB" id="A0A9D1I6Y9"/>